<reference evidence="4" key="2">
    <citation type="submission" date="2021-01" db="UniProtKB">
        <authorList>
            <consortium name="EnsemblMetazoa"/>
        </authorList>
    </citation>
    <scope>IDENTIFICATION</scope>
</reference>
<sequence length="714" mass="80193">MNIMKPDIHLVENSSCIDVLSSSHDNRIAVATDKYVYVLEQTFNPSFRFDFLNFSKEIVKDTKEDHQFYDVGVETAEIKKLPKGSYIQQRFALNGLLLEGDAVSPYSEQFKTVKFSPVSDYQERSLLATLSRDNRVVVYCTGKGQGFIKVENLSDKLYEYAKKTNFTLSSDGEEEKEVATNKETSTDFVECQRRTNSVSVTGIAWSGVLTSSVKKPLPTRGKSNAKRKRPDNDAETSTNDFILLATALKSNHVVLWKFPCPVNENTSQLAAVIRPDDRTSAMHWCVREKNEKAYLATGGCDGRISVWSVSPEGDVTGHRELDVWKETDDILVQALTWVQALCTGDSFVLLAAKGPCVFVFQIHLMNGNMEIAHQSHTLTKHSALVSGMCNIRDKVYTSSVDGSIQVAQVKQDNGISVDLHLLERPKYMTTRINGMSASTNGVYLTTVNRHSSYATHIEKSNLKFLQIATDQEAEQMLMEPQGRLCFKFDCLDWLYQRLTPEGALQNTTVTILSDDALADKSPSEILYLLKLRRLVVMMIAHRISCEINNSRGRKRDTLEVMIKINEGHVKEISDRIFQLHIEKSLETLASADTRKKVTGRAKRVQKLMSDWLVLNESRSKAPITESGSVDGDACESCRLCGESIPLTSREDGSCHNGHRWKRCSFSLLLCQTLKPGSCAYCRTCYASKDETDSTWLHSLLSSHCLWCDGPLTDR</sequence>
<dbReference type="InterPro" id="IPR024761">
    <property type="entry name" value="TFIIIC_delta_N"/>
</dbReference>
<protein>
    <submittedName>
        <fullName evidence="4">Uncharacterized protein</fullName>
    </submittedName>
</protein>
<evidence type="ECO:0000256" key="1">
    <source>
        <dbReference type="SAM" id="MobiDB-lite"/>
    </source>
</evidence>
<dbReference type="GO" id="GO:0006384">
    <property type="term" value="P:transcription initiation at RNA polymerase III promoter"/>
    <property type="evidence" value="ECO:0007669"/>
    <property type="project" value="InterPro"/>
</dbReference>
<dbReference type="Pfam" id="PF12660">
    <property type="entry name" value="zf-TFIIIC"/>
    <property type="match status" value="1"/>
</dbReference>
<feature type="domain" description="Transcription factor IIIC putative zinc-finger" evidence="3">
    <location>
        <begin position="633"/>
        <end position="691"/>
    </location>
</feature>
<feature type="domain" description="Transcription factor IIIC 90kDa subunit N-terminal" evidence="2">
    <location>
        <begin position="23"/>
        <end position="447"/>
    </location>
</feature>
<name>A0A7M7HD61_STRPU</name>
<dbReference type="OrthoDB" id="6021743at2759"/>
<feature type="region of interest" description="Disordered" evidence="1">
    <location>
        <begin position="214"/>
        <end position="235"/>
    </location>
</feature>
<dbReference type="PANTHER" id="PTHR15496:SF2">
    <property type="entry name" value="GENERAL TRANSCRIPTION FACTOR 3C POLYPEPTIDE 4"/>
    <property type="match status" value="1"/>
</dbReference>
<evidence type="ECO:0000259" key="2">
    <source>
        <dbReference type="Pfam" id="PF12657"/>
    </source>
</evidence>
<dbReference type="InterPro" id="IPR024764">
    <property type="entry name" value="TFIIIC_Znf"/>
</dbReference>
<dbReference type="AlphaFoldDB" id="A0A7M7HD61"/>
<reference evidence="5" key="1">
    <citation type="submission" date="2015-02" db="EMBL/GenBank/DDBJ databases">
        <title>Genome sequencing for Strongylocentrotus purpuratus.</title>
        <authorList>
            <person name="Murali S."/>
            <person name="Liu Y."/>
            <person name="Vee V."/>
            <person name="English A."/>
            <person name="Wang M."/>
            <person name="Skinner E."/>
            <person name="Han Y."/>
            <person name="Muzny D.M."/>
            <person name="Worley K.C."/>
            <person name="Gibbs R.A."/>
        </authorList>
    </citation>
    <scope>NUCLEOTIDE SEQUENCE</scope>
</reference>
<dbReference type="InterPro" id="IPR044230">
    <property type="entry name" value="GTF3C4"/>
</dbReference>
<keyword evidence="5" id="KW-1185">Reference proteome</keyword>
<dbReference type="GeneID" id="756837"/>
<proteinExistence type="predicted"/>
<organism evidence="4 5">
    <name type="scientific">Strongylocentrotus purpuratus</name>
    <name type="common">Purple sea urchin</name>
    <dbReference type="NCBI Taxonomy" id="7668"/>
    <lineage>
        <taxon>Eukaryota</taxon>
        <taxon>Metazoa</taxon>
        <taxon>Echinodermata</taxon>
        <taxon>Eleutherozoa</taxon>
        <taxon>Echinozoa</taxon>
        <taxon>Echinoidea</taxon>
        <taxon>Euechinoidea</taxon>
        <taxon>Echinacea</taxon>
        <taxon>Camarodonta</taxon>
        <taxon>Echinidea</taxon>
        <taxon>Strongylocentrotidae</taxon>
        <taxon>Strongylocentrotus</taxon>
    </lineage>
</organism>
<dbReference type="Pfam" id="PF12657">
    <property type="entry name" value="TFIIIC_delta"/>
    <property type="match status" value="1"/>
</dbReference>
<dbReference type="GO" id="GO:0000127">
    <property type="term" value="C:transcription factor TFIIIC complex"/>
    <property type="evidence" value="ECO:0007669"/>
    <property type="project" value="InterPro"/>
</dbReference>
<accession>A0A7M7HD61</accession>
<dbReference type="EnsemblMetazoa" id="XM_011666433">
    <property type="protein sequence ID" value="XP_011664735"/>
    <property type="gene ID" value="LOC756837"/>
</dbReference>
<dbReference type="Gene3D" id="2.130.10.10">
    <property type="entry name" value="YVTN repeat-like/Quinoprotein amine dehydrogenase"/>
    <property type="match status" value="1"/>
</dbReference>
<dbReference type="PANTHER" id="PTHR15496">
    <property type="entry name" value="GENERAL TRANSCRIPTION FACTOR 3C POLYPEPTIDE 4 FAMILY"/>
    <property type="match status" value="1"/>
</dbReference>
<dbReference type="InterPro" id="IPR036322">
    <property type="entry name" value="WD40_repeat_dom_sf"/>
</dbReference>
<dbReference type="RefSeq" id="XP_011664735.1">
    <property type="nucleotide sequence ID" value="XM_011666433.2"/>
</dbReference>
<evidence type="ECO:0000313" key="4">
    <source>
        <dbReference type="EnsemblMetazoa" id="XP_011664735"/>
    </source>
</evidence>
<evidence type="ECO:0000259" key="3">
    <source>
        <dbReference type="Pfam" id="PF12660"/>
    </source>
</evidence>
<evidence type="ECO:0000313" key="5">
    <source>
        <dbReference type="Proteomes" id="UP000007110"/>
    </source>
</evidence>
<dbReference type="InterPro" id="IPR015943">
    <property type="entry name" value="WD40/YVTN_repeat-like_dom_sf"/>
</dbReference>
<dbReference type="SUPFAM" id="SSF50978">
    <property type="entry name" value="WD40 repeat-like"/>
    <property type="match status" value="1"/>
</dbReference>
<dbReference type="Proteomes" id="UP000007110">
    <property type="component" value="Unassembled WGS sequence"/>
</dbReference>
<dbReference type="GO" id="GO:0004402">
    <property type="term" value="F:histone acetyltransferase activity"/>
    <property type="evidence" value="ECO:0007669"/>
    <property type="project" value="InterPro"/>
</dbReference>